<dbReference type="Proteomes" id="UP000270487">
    <property type="component" value="Chromosome"/>
</dbReference>
<name>A0A448S9Y7_SERFO</name>
<dbReference type="RefSeq" id="WP_141131262.1">
    <property type="nucleotide sequence ID" value="NZ_CAMKUD010000008.1"/>
</dbReference>
<sequence>MAMITPIKVDDDPRQRLHLDLLQAWETYQTEGNFLTIEEADYWLATLENGEDTEIPL</sequence>
<evidence type="ECO:0000313" key="2">
    <source>
        <dbReference type="Proteomes" id="UP000270487"/>
    </source>
</evidence>
<organism evidence="1 2">
    <name type="scientific">Serratia fonticola</name>
    <dbReference type="NCBI Taxonomy" id="47917"/>
    <lineage>
        <taxon>Bacteria</taxon>
        <taxon>Pseudomonadati</taxon>
        <taxon>Pseudomonadota</taxon>
        <taxon>Gammaproteobacteria</taxon>
        <taxon>Enterobacterales</taxon>
        <taxon>Yersiniaceae</taxon>
        <taxon>Serratia</taxon>
    </lineage>
</organism>
<dbReference type="AlphaFoldDB" id="A0A448S9Y7"/>
<gene>
    <name evidence="1" type="ORF">NCTC13193_01168</name>
</gene>
<evidence type="ECO:0000313" key="1">
    <source>
        <dbReference type="EMBL" id="VEI64520.1"/>
    </source>
</evidence>
<dbReference type="EMBL" id="LR134492">
    <property type="protein sequence ID" value="VEI64520.1"/>
    <property type="molecule type" value="Genomic_DNA"/>
</dbReference>
<accession>A0A448S9Y7</accession>
<protein>
    <submittedName>
        <fullName evidence="1">Uncharacterized protein</fullName>
    </submittedName>
</protein>
<reference evidence="1 2" key="1">
    <citation type="submission" date="2018-12" db="EMBL/GenBank/DDBJ databases">
        <authorList>
            <consortium name="Pathogen Informatics"/>
        </authorList>
    </citation>
    <scope>NUCLEOTIDE SEQUENCE [LARGE SCALE GENOMIC DNA]</scope>
    <source>
        <strain evidence="1 2">NCTC13193</strain>
    </source>
</reference>
<proteinExistence type="predicted"/>